<dbReference type="OrthoDB" id="2989665at2759"/>
<dbReference type="EMBL" id="MU250532">
    <property type="protein sequence ID" value="KAG7447163.1"/>
    <property type="molecule type" value="Genomic_DNA"/>
</dbReference>
<evidence type="ECO:0000313" key="2">
    <source>
        <dbReference type="Proteomes" id="UP000812287"/>
    </source>
</evidence>
<dbReference type="GeneID" id="66099362"/>
<reference evidence="1" key="1">
    <citation type="submission" date="2020-11" db="EMBL/GenBank/DDBJ databases">
        <title>Adaptations for nitrogen fixation in a non-lichenized fungal sporocarp promotes dispersal by wood-feeding termites.</title>
        <authorList>
            <consortium name="DOE Joint Genome Institute"/>
            <person name="Koch R.A."/>
            <person name="Yoon G."/>
            <person name="Arayal U."/>
            <person name="Lail K."/>
            <person name="Amirebrahimi M."/>
            <person name="Labutti K."/>
            <person name="Lipzen A."/>
            <person name="Riley R."/>
            <person name="Barry K."/>
            <person name="Henrissat B."/>
            <person name="Grigoriev I.V."/>
            <person name="Herr J.R."/>
            <person name="Aime M.C."/>
        </authorList>
    </citation>
    <scope>NUCLEOTIDE SEQUENCE</scope>
    <source>
        <strain evidence="1">MCA 3950</strain>
    </source>
</reference>
<protein>
    <submittedName>
        <fullName evidence="1">Uncharacterized protein</fullName>
    </submittedName>
</protein>
<dbReference type="AlphaFoldDB" id="A0A9P7VTK6"/>
<proteinExistence type="predicted"/>
<evidence type="ECO:0000313" key="1">
    <source>
        <dbReference type="EMBL" id="KAG7447163.1"/>
    </source>
</evidence>
<keyword evidence="2" id="KW-1185">Reference proteome</keyword>
<gene>
    <name evidence="1" type="ORF">BT62DRAFT_1004738</name>
</gene>
<dbReference type="Proteomes" id="UP000812287">
    <property type="component" value="Unassembled WGS sequence"/>
</dbReference>
<name>A0A9P7VTK6_9AGAR</name>
<dbReference type="RefSeq" id="XP_043040663.1">
    <property type="nucleotide sequence ID" value="XM_043177075.1"/>
</dbReference>
<sequence>MAVAVFFLDPLLSMYLNRFYRGDIMTNIDSNSSRDANYRSGPPSIPETKIPLLKESVTEQIRSSPQSTPLSNRAATVNPTANADHLAADFERYILEDLRNRVFMSSDHFLNNILHLPRDWQTNDKIKSQIEALKNDAAFKNDINAYDELCNERNPGEKNFYHPHSLMFNNAFDALGATEESRLGIYRQDAKPVDGGLEKNIPDTLGVLRAMFNSSGNVVDNMKDKGPEYNFSWAQRMLHAVANDLCKRQIICQGRTRK</sequence>
<accession>A0A9P7VTK6</accession>
<comment type="caution">
    <text evidence="1">The sequence shown here is derived from an EMBL/GenBank/DDBJ whole genome shotgun (WGS) entry which is preliminary data.</text>
</comment>
<organism evidence="1 2">
    <name type="scientific">Guyanagaster necrorhizus</name>
    <dbReference type="NCBI Taxonomy" id="856835"/>
    <lineage>
        <taxon>Eukaryota</taxon>
        <taxon>Fungi</taxon>
        <taxon>Dikarya</taxon>
        <taxon>Basidiomycota</taxon>
        <taxon>Agaricomycotina</taxon>
        <taxon>Agaricomycetes</taxon>
        <taxon>Agaricomycetidae</taxon>
        <taxon>Agaricales</taxon>
        <taxon>Marasmiineae</taxon>
        <taxon>Physalacriaceae</taxon>
        <taxon>Guyanagaster</taxon>
    </lineage>
</organism>